<gene>
    <name evidence="4" type="ORF">ARMOST_13150</name>
</gene>
<dbReference type="AlphaFoldDB" id="A0A284RLY9"/>
<dbReference type="Proteomes" id="UP000219338">
    <property type="component" value="Unassembled WGS sequence"/>
</dbReference>
<dbReference type="SUPFAM" id="SSF56300">
    <property type="entry name" value="Metallo-dependent phosphatases"/>
    <property type="match status" value="1"/>
</dbReference>
<dbReference type="Pfam" id="PF00149">
    <property type="entry name" value="Metallophos"/>
    <property type="match status" value="1"/>
</dbReference>
<evidence type="ECO:0000256" key="2">
    <source>
        <dbReference type="SAM" id="Phobius"/>
    </source>
</evidence>
<feature type="transmembrane region" description="Helical" evidence="2">
    <location>
        <begin position="7"/>
        <end position="25"/>
    </location>
</feature>
<sequence>MSSFRLVAAYSTVVAFIIYILIEGIHNEGSIGELSLTSSKNSERRILFHVSHSTKSIGKEFPDFSLYRQLDTLNENDFPIDDSSRRVIIVGDIHGMYDSLQALLHELSYKPSSDVLISVGDIVAKGPHTGSTKVLSYMASNNVTAVRGNHDQKVIEWRAWLNWIHSLRGGSQFLQETRDNWKKAQHHGDIDIEDWVEKQTKLDKANSHWWKKVPDGWTLFGDHFEIAHSMSDTEFEYMVSRPLKLHAPSAHAYLAHAGILASDPHYKPSYKKQPLARVPVIPPSAKSSHTLPILRRLQELAVLTKIPQNLDPWVTLNIRGILKNKEVTRAKDGTPWSEVYNKDIDMCEGFEQSIHTTKNSKALPCHPATVIYGHAASRGLDVKRWTIGIDSGCVYGKRLTALVLGGRNSHVDFTDDGELVRDIDEDGDDGDDDDDSDSDSQIASRSVIPFGDRGRGEIVSVSCN</sequence>
<evidence type="ECO:0000259" key="3">
    <source>
        <dbReference type="Pfam" id="PF00149"/>
    </source>
</evidence>
<keyword evidence="2" id="KW-0472">Membrane</keyword>
<organism evidence="4 5">
    <name type="scientific">Armillaria ostoyae</name>
    <name type="common">Armillaria root rot fungus</name>
    <dbReference type="NCBI Taxonomy" id="47428"/>
    <lineage>
        <taxon>Eukaryota</taxon>
        <taxon>Fungi</taxon>
        <taxon>Dikarya</taxon>
        <taxon>Basidiomycota</taxon>
        <taxon>Agaricomycotina</taxon>
        <taxon>Agaricomycetes</taxon>
        <taxon>Agaricomycetidae</taxon>
        <taxon>Agaricales</taxon>
        <taxon>Marasmiineae</taxon>
        <taxon>Physalacriaceae</taxon>
        <taxon>Armillaria</taxon>
    </lineage>
</organism>
<reference evidence="5" key="1">
    <citation type="journal article" date="2017" name="Nat. Ecol. Evol.">
        <title>Genome expansion and lineage-specific genetic innovations in the forest pathogenic fungi Armillaria.</title>
        <authorList>
            <person name="Sipos G."/>
            <person name="Prasanna A.N."/>
            <person name="Walter M.C."/>
            <person name="O'Connor E."/>
            <person name="Balint B."/>
            <person name="Krizsan K."/>
            <person name="Kiss B."/>
            <person name="Hess J."/>
            <person name="Varga T."/>
            <person name="Slot J."/>
            <person name="Riley R."/>
            <person name="Boka B."/>
            <person name="Rigling D."/>
            <person name="Barry K."/>
            <person name="Lee J."/>
            <person name="Mihaltcheva S."/>
            <person name="LaButti K."/>
            <person name="Lipzen A."/>
            <person name="Waldron R."/>
            <person name="Moloney N.M."/>
            <person name="Sperisen C."/>
            <person name="Kredics L."/>
            <person name="Vagvoelgyi C."/>
            <person name="Patrignani A."/>
            <person name="Fitzpatrick D."/>
            <person name="Nagy I."/>
            <person name="Doyle S."/>
            <person name="Anderson J.B."/>
            <person name="Grigoriev I.V."/>
            <person name="Gueldener U."/>
            <person name="Muensterkoetter M."/>
            <person name="Nagy L.G."/>
        </authorList>
    </citation>
    <scope>NUCLEOTIDE SEQUENCE [LARGE SCALE GENOMIC DNA]</scope>
    <source>
        <strain evidence="5">C18/9</strain>
    </source>
</reference>
<dbReference type="GO" id="GO:0000298">
    <property type="term" value="F:endopolyphosphatase activity"/>
    <property type="evidence" value="ECO:0007669"/>
    <property type="project" value="TreeGrafter"/>
</dbReference>
<feature type="compositionally biased region" description="Acidic residues" evidence="1">
    <location>
        <begin position="423"/>
        <end position="438"/>
    </location>
</feature>
<dbReference type="InterPro" id="IPR004843">
    <property type="entry name" value="Calcineurin-like_PHP"/>
</dbReference>
<dbReference type="OMA" id="WIDAWNR"/>
<feature type="region of interest" description="Disordered" evidence="1">
    <location>
        <begin position="420"/>
        <end position="464"/>
    </location>
</feature>
<evidence type="ECO:0000256" key="1">
    <source>
        <dbReference type="SAM" id="MobiDB-lite"/>
    </source>
</evidence>
<dbReference type="PANTHER" id="PTHR42850">
    <property type="entry name" value="METALLOPHOSPHOESTERASE"/>
    <property type="match status" value="1"/>
</dbReference>
<accession>A0A284RLY9</accession>
<evidence type="ECO:0000313" key="4">
    <source>
        <dbReference type="EMBL" id="SJL09769.1"/>
    </source>
</evidence>
<dbReference type="EMBL" id="FUEG01000011">
    <property type="protein sequence ID" value="SJL09769.1"/>
    <property type="molecule type" value="Genomic_DNA"/>
</dbReference>
<protein>
    <recommendedName>
        <fullName evidence="3">Calcineurin-like phosphoesterase domain-containing protein</fullName>
    </recommendedName>
</protein>
<dbReference type="OrthoDB" id="10267127at2759"/>
<dbReference type="GO" id="GO:0005737">
    <property type="term" value="C:cytoplasm"/>
    <property type="evidence" value="ECO:0007669"/>
    <property type="project" value="TreeGrafter"/>
</dbReference>
<keyword evidence="5" id="KW-1185">Reference proteome</keyword>
<evidence type="ECO:0000313" key="5">
    <source>
        <dbReference type="Proteomes" id="UP000219338"/>
    </source>
</evidence>
<dbReference type="STRING" id="47428.A0A284RLY9"/>
<keyword evidence="2" id="KW-0812">Transmembrane</keyword>
<dbReference type="InterPro" id="IPR029052">
    <property type="entry name" value="Metallo-depent_PP-like"/>
</dbReference>
<name>A0A284RLY9_ARMOS</name>
<dbReference type="InterPro" id="IPR050126">
    <property type="entry name" value="Ap4A_hydrolase"/>
</dbReference>
<dbReference type="GO" id="GO:0006798">
    <property type="term" value="P:polyphosphate catabolic process"/>
    <property type="evidence" value="ECO:0007669"/>
    <property type="project" value="TreeGrafter"/>
</dbReference>
<feature type="domain" description="Calcineurin-like phosphoesterase" evidence="3">
    <location>
        <begin position="86"/>
        <end position="227"/>
    </location>
</feature>
<dbReference type="PANTHER" id="PTHR42850:SF4">
    <property type="entry name" value="ZINC-DEPENDENT ENDOPOLYPHOSPHATASE"/>
    <property type="match status" value="1"/>
</dbReference>
<dbReference type="GO" id="GO:0016791">
    <property type="term" value="F:phosphatase activity"/>
    <property type="evidence" value="ECO:0007669"/>
    <property type="project" value="TreeGrafter"/>
</dbReference>
<dbReference type="Gene3D" id="3.60.21.10">
    <property type="match status" value="1"/>
</dbReference>
<keyword evidence="2" id="KW-1133">Transmembrane helix</keyword>
<proteinExistence type="predicted"/>